<dbReference type="CDD" id="cd07067">
    <property type="entry name" value="HP_PGM_like"/>
    <property type="match status" value="1"/>
</dbReference>
<reference evidence="2 3" key="1">
    <citation type="submission" date="2017-10" db="EMBL/GenBank/DDBJ databases">
        <title>Novel microbial diversity and functional potential in the marine mammal oral microbiome.</title>
        <authorList>
            <person name="Dudek N.K."/>
            <person name="Sun C.L."/>
            <person name="Burstein D."/>
            <person name="Kantor R.S."/>
            <person name="Aliaga Goltsman D.S."/>
            <person name="Bik E.M."/>
            <person name="Thomas B.C."/>
            <person name="Banfield J.F."/>
            <person name="Relman D.A."/>
        </authorList>
    </citation>
    <scope>NUCLEOTIDE SEQUENCE [LARGE SCALE GENOMIC DNA]</scope>
    <source>
        <strain evidence="2">DOLJORAL78_47_16</strain>
    </source>
</reference>
<protein>
    <submittedName>
        <fullName evidence="2">Phosphohistidine phosphatase SixA</fullName>
    </submittedName>
</protein>
<sequence>MKLYLMQHGNALSKQEHSDRPLSEKGKRDVTKTAAFLVQADVQIDQIHHSGKTRAQETAEIVGKLLQTETVAVTGIAPNDNVCPVAESLQTKSRSVMLVGHLPFMSRLTSYLLTGSAEQTIVQFQQSSVVCLDYQNGFWTIGWMIVPEVLEE</sequence>
<gene>
    <name evidence="2" type="primary">sixA</name>
    <name evidence="2" type="ORF">CSA56_02405</name>
</gene>
<dbReference type="InterPro" id="IPR004449">
    <property type="entry name" value="SixA"/>
</dbReference>
<dbReference type="SUPFAM" id="SSF53254">
    <property type="entry name" value="Phosphoglycerate mutase-like"/>
    <property type="match status" value="1"/>
</dbReference>
<name>A0A2G6KJU4_9BACT</name>
<dbReference type="InterPro" id="IPR029033">
    <property type="entry name" value="His_PPase_superfam"/>
</dbReference>
<organism evidence="2 3">
    <name type="scientific">candidate division KSB3 bacterium</name>
    <dbReference type="NCBI Taxonomy" id="2044937"/>
    <lineage>
        <taxon>Bacteria</taxon>
        <taxon>candidate division KSB3</taxon>
    </lineage>
</organism>
<proteinExistence type="predicted"/>
<dbReference type="Gene3D" id="3.40.50.1240">
    <property type="entry name" value="Phosphoglycerate mutase-like"/>
    <property type="match status" value="1"/>
</dbReference>
<dbReference type="GO" id="GO:0005737">
    <property type="term" value="C:cytoplasm"/>
    <property type="evidence" value="ECO:0007669"/>
    <property type="project" value="InterPro"/>
</dbReference>
<dbReference type="NCBIfam" id="TIGR00249">
    <property type="entry name" value="sixA"/>
    <property type="match status" value="1"/>
</dbReference>
<keyword evidence="1" id="KW-0378">Hydrolase</keyword>
<accession>A0A2G6KJU4</accession>
<dbReference type="InterPro" id="IPR051021">
    <property type="entry name" value="Mito_Ser/Thr_phosphatase"/>
</dbReference>
<comment type="caution">
    <text evidence="2">The sequence shown here is derived from an EMBL/GenBank/DDBJ whole genome shotgun (WGS) entry which is preliminary data.</text>
</comment>
<dbReference type="GO" id="GO:0101006">
    <property type="term" value="F:protein histidine phosphatase activity"/>
    <property type="evidence" value="ECO:0007669"/>
    <property type="project" value="InterPro"/>
</dbReference>
<dbReference type="InterPro" id="IPR013078">
    <property type="entry name" value="His_Pase_superF_clade-1"/>
</dbReference>
<dbReference type="Proteomes" id="UP000230821">
    <property type="component" value="Unassembled WGS sequence"/>
</dbReference>
<evidence type="ECO:0000256" key="1">
    <source>
        <dbReference type="ARBA" id="ARBA00022801"/>
    </source>
</evidence>
<dbReference type="AlphaFoldDB" id="A0A2G6KJU4"/>
<dbReference type="PANTHER" id="PTHR20935">
    <property type="entry name" value="PHOSPHOGLYCERATE MUTASE-RELATED"/>
    <property type="match status" value="1"/>
</dbReference>
<evidence type="ECO:0000313" key="3">
    <source>
        <dbReference type="Proteomes" id="UP000230821"/>
    </source>
</evidence>
<evidence type="ECO:0000313" key="2">
    <source>
        <dbReference type="EMBL" id="PIE35915.1"/>
    </source>
</evidence>
<dbReference type="Pfam" id="PF00300">
    <property type="entry name" value="His_Phos_1"/>
    <property type="match status" value="1"/>
</dbReference>
<dbReference type="EMBL" id="PDSK01000030">
    <property type="protein sequence ID" value="PIE35915.1"/>
    <property type="molecule type" value="Genomic_DNA"/>
</dbReference>